<evidence type="ECO:0000313" key="1">
    <source>
        <dbReference type="EMBL" id="GBO36183.1"/>
    </source>
</evidence>
<dbReference type="Proteomes" id="UP000499080">
    <property type="component" value="Unassembled WGS sequence"/>
</dbReference>
<dbReference type="AlphaFoldDB" id="A0A4Y2WEV2"/>
<keyword evidence="2" id="KW-1185">Reference proteome</keyword>
<comment type="caution">
    <text evidence="1">The sequence shown here is derived from an EMBL/GenBank/DDBJ whole genome shotgun (WGS) entry which is preliminary data.</text>
</comment>
<organism evidence="1 2">
    <name type="scientific">Araneus ventricosus</name>
    <name type="common">Orbweaver spider</name>
    <name type="synonym">Epeira ventricosa</name>
    <dbReference type="NCBI Taxonomy" id="182803"/>
    <lineage>
        <taxon>Eukaryota</taxon>
        <taxon>Metazoa</taxon>
        <taxon>Ecdysozoa</taxon>
        <taxon>Arthropoda</taxon>
        <taxon>Chelicerata</taxon>
        <taxon>Arachnida</taxon>
        <taxon>Araneae</taxon>
        <taxon>Araneomorphae</taxon>
        <taxon>Entelegynae</taxon>
        <taxon>Araneoidea</taxon>
        <taxon>Araneidae</taxon>
        <taxon>Araneus</taxon>
    </lineage>
</organism>
<name>A0A4Y2WEV2_ARAVE</name>
<dbReference type="EMBL" id="BGPR01060302">
    <property type="protein sequence ID" value="GBO36183.1"/>
    <property type="molecule type" value="Genomic_DNA"/>
</dbReference>
<evidence type="ECO:0000313" key="2">
    <source>
        <dbReference type="Proteomes" id="UP000499080"/>
    </source>
</evidence>
<sequence>MVANNFFSSGTSFLQHMICRNPDEHLCMLAIPDEGKREQAKMALSLEKTTRIIPHVCHRELVHYPEKLLNNSLKRFSFSLSTMETPFEFGFYLINFLISLNF</sequence>
<proteinExistence type="predicted"/>
<protein>
    <submittedName>
        <fullName evidence="1">Uncharacterized protein</fullName>
    </submittedName>
</protein>
<accession>A0A4Y2WEV2</accession>
<gene>
    <name evidence="1" type="ORF">AVEN_153370_1</name>
</gene>
<reference evidence="1 2" key="1">
    <citation type="journal article" date="2019" name="Sci. Rep.">
        <title>Orb-weaving spider Araneus ventricosus genome elucidates the spidroin gene catalogue.</title>
        <authorList>
            <person name="Kono N."/>
            <person name="Nakamura H."/>
            <person name="Ohtoshi R."/>
            <person name="Moran D.A.P."/>
            <person name="Shinohara A."/>
            <person name="Yoshida Y."/>
            <person name="Fujiwara M."/>
            <person name="Mori M."/>
            <person name="Tomita M."/>
            <person name="Arakawa K."/>
        </authorList>
    </citation>
    <scope>NUCLEOTIDE SEQUENCE [LARGE SCALE GENOMIC DNA]</scope>
</reference>